<organism evidence="1 2">
    <name type="scientific">Pseudomonas hamedanensis</name>
    <dbReference type="NCBI Taxonomy" id="2745504"/>
    <lineage>
        <taxon>Bacteria</taxon>
        <taxon>Pseudomonadati</taxon>
        <taxon>Pseudomonadota</taxon>
        <taxon>Gammaproteobacteria</taxon>
        <taxon>Pseudomonadales</taxon>
        <taxon>Pseudomonadaceae</taxon>
        <taxon>Pseudomonas</taxon>
    </lineage>
</organism>
<keyword evidence="2" id="KW-1185">Reference proteome</keyword>
<dbReference type="Proteomes" id="UP000631521">
    <property type="component" value="Chromosome"/>
</dbReference>
<dbReference type="PROSITE" id="PS50007">
    <property type="entry name" value="PIPLC_X_DOMAIN"/>
    <property type="match status" value="1"/>
</dbReference>
<reference evidence="1 2" key="1">
    <citation type="journal article" date="2020" name="Microorganisms">
        <title>Reliable Identification of Environmental Pseudomonas Isolates Using the rpoD Gene.</title>
        <authorList>
            <consortium name="The Broad Institute Genome Sequencing Platform"/>
            <person name="Girard L."/>
            <person name="Lood C."/>
            <person name="Rokni-Zadeh H."/>
            <person name="van Noort V."/>
            <person name="Lavigne R."/>
            <person name="De Mot R."/>
        </authorList>
    </citation>
    <scope>NUCLEOTIDE SEQUENCE [LARGE SCALE GENOMIC DNA]</scope>
    <source>
        <strain evidence="1 2">SWRI65</strain>
    </source>
</reference>
<dbReference type="PANTHER" id="PTHR13593:SF113">
    <property type="entry name" value="SI:DKEY-266F7.9"/>
    <property type="match status" value="1"/>
</dbReference>
<evidence type="ECO:0000313" key="2">
    <source>
        <dbReference type="Proteomes" id="UP000631521"/>
    </source>
</evidence>
<dbReference type="GO" id="GO:0008081">
    <property type="term" value="F:phosphoric diester hydrolase activity"/>
    <property type="evidence" value="ECO:0007669"/>
    <property type="project" value="InterPro"/>
</dbReference>
<dbReference type="AlphaFoldDB" id="A0A9E6P136"/>
<gene>
    <name evidence="1" type="ORF">HU739_003750</name>
</gene>
<accession>A0A9E6P136</accession>
<reference evidence="1 2" key="2">
    <citation type="journal article" date="2021" name="Microorganisms">
        <title>The Ever-Expanding Pseudomonas Genus: Description of 43 New Species and Partition of the Pseudomonas putida Group.</title>
        <authorList>
            <person name="Girard L."/>
            <person name="Lood C."/>
            <person name="Hofte M."/>
            <person name="Vandamme P."/>
            <person name="Rokni-Zadeh H."/>
            <person name="van Noort V."/>
            <person name="Lavigne R."/>
            <person name="De Mot R."/>
        </authorList>
    </citation>
    <scope>NUCLEOTIDE SEQUENCE [LARGE SCALE GENOMIC DNA]</scope>
    <source>
        <strain evidence="1 2">SWRI65</strain>
    </source>
</reference>
<dbReference type="InterPro" id="IPR051057">
    <property type="entry name" value="PI-PLC_domain"/>
</dbReference>
<dbReference type="InterPro" id="IPR017946">
    <property type="entry name" value="PLC-like_Pdiesterase_TIM-brl"/>
</dbReference>
<dbReference type="PANTHER" id="PTHR13593">
    <property type="match status" value="1"/>
</dbReference>
<evidence type="ECO:0000313" key="1">
    <source>
        <dbReference type="EMBL" id="QXI18122.1"/>
    </source>
</evidence>
<dbReference type="RefSeq" id="WP_186551423.1">
    <property type="nucleotide sequence ID" value="NZ_CP077091.1"/>
</dbReference>
<dbReference type="GO" id="GO:0006629">
    <property type="term" value="P:lipid metabolic process"/>
    <property type="evidence" value="ECO:0007669"/>
    <property type="project" value="InterPro"/>
</dbReference>
<dbReference type="EMBL" id="CP077091">
    <property type="protein sequence ID" value="QXI18122.1"/>
    <property type="molecule type" value="Genomic_DNA"/>
</dbReference>
<protein>
    <submittedName>
        <fullName evidence="1">Phospholipase</fullName>
    </submittedName>
</protein>
<dbReference type="CDD" id="cd08557">
    <property type="entry name" value="PI-PLCc_bacteria_like"/>
    <property type="match status" value="1"/>
</dbReference>
<name>A0A9E6P136_9PSED</name>
<dbReference type="KEGG" id="phv:HU739_003750"/>
<proteinExistence type="predicted"/>
<sequence length="295" mass="34111">MNNGTSIQAHQWMADTPHIDNLSLMELTLPGTHNAGCDWEASYPLIPGANWLACQDVPFYSQLNRGARALDVRLIYDAKASGFNKFRFQHSNYRSTRHLGDLVRDINGFLERSSDEFIVLDFHELSDGSTKFDHAEFKQLMLQHLGERMIPRDHRHLTLGELKDISRWQRVLVAAPVPWTVDQGTFDRQIDHYWVGQSQVSTVELQRFITDVMSSPPGRWDLWSLSATCYTLGGPQRILDELDDWFDPARTDWAKKCNIINFDFIKNSKIVQFCLEVNRQKAMDKSALERNRQGR</sequence>
<dbReference type="Gene3D" id="3.20.20.190">
    <property type="entry name" value="Phosphatidylinositol (PI) phosphodiesterase"/>
    <property type="match status" value="1"/>
</dbReference>
<dbReference type="SUPFAM" id="SSF51695">
    <property type="entry name" value="PLC-like phosphodiesterases"/>
    <property type="match status" value="1"/>
</dbReference>